<protein>
    <submittedName>
        <fullName evidence="1">Uncharacterized protein</fullName>
    </submittedName>
</protein>
<gene>
    <name evidence="1" type="ORF">H920_11535</name>
</gene>
<dbReference type="EMBL" id="KN123014">
    <property type="protein sequence ID" value="KFO27129.1"/>
    <property type="molecule type" value="Genomic_DNA"/>
</dbReference>
<dbReference type="AlphaFoldDB" id="A0A091D4W3"/>
<evidence type="ECO:0000313" key="2">
    <source>
        <dbReference type="Proteomes" id="UP000028990"/>
    </source>
</evidence>
<dbReference type="Proteomes" id="UP000028990">
    <property type="component" value="Unassembled WGS sequence"/>
</dbReference>
<accession>A0A091D4W3</accession>
<keyword evidence="2" id="KW-1185">Reference proteome</keyword>
<reference evidence="1 2" key="1">
    <citation type="submission" date="2013-11" db="EMBL/GenBank/DDBJ databases">
        <title>The Damaraland mole rat (Fukomys damarensis) genome and evolution of African mole rats.</title>
        <authorList>
            <person name="Gladyshev V.N."/>
            <person name="Fang X."/>
        </authorList>
    </citation>
    <scope>NUCLEOTIDE SEQUENCE [LARGE SCALE GENOMIC DNA]</scope>
    <source>
        <tissue evidence="1">Liver</tissue>
    </source>
</reference>
<evidence type="ECO:0000313" key="1">
    <source>
        <dbReference type="EMBL" id="KFO27129.1"/>
    </source>
</evidence>
<name>A0A091D4W3_FUKDA</name>
<proteinExistence type="predicted"/>
<sequence>MYVNSKVPQIVMCKQNPTSGNCEIGESIFMGITVFSQAVPVFLVLHNTAEVIICGYQKCLRKEKISSAKICRHQTAYSLPDRPALASRIRQVSDSGIGQPSSRGKKDFEDALGSEVLGPRMVSSVSALSGMRFDVESEAFYLSVHSALFLLAAAGCLPFNDPQAKGQVQAALSQDTSVMCMLLHFQGRIKYYARPRNLAPQGDLFSVLDFPFLYFYRFHGSCCASGVLGFLLMLSTVKLQSLMAPGQCAAWIFLAKVRCAQGSDRAEVFSSSSRLASLHSLPSVLAVALRIVLAPSLDAFCTSSMAEEHRKRGDLSPRSLSAALQASPHFLTLPVPAASRSAFECTSLQRG</sequence>
<organism evidence="1 2">
    <name type="scientific">Fukomys damarensis</name>
    <name type="common">Damaraland mole rat</name>
    <name type="synonym">Cryptomys damarensis</name>
    <dbReference type="NCBI Taxonomy" id="885580"/>
    <lineage>
        <taxon>Eukaryota</taxon>
        <taxon>Metazoa</taxon>
        <taxon>Chordata</taxon>
        <taxon>Craniata</taxon>
        <taxon>Vertebrata</taxon>
        <taxon>Euteleostomi</taxon>
        <taxon>Mammalia</taxon>
        <taxon>Eutheria</taxon>
        <taxon>Euarchontoglires</taxon>
        <taxon>Glires</taxon>
        <taxon>Rodentia</taxon>
        <taxon>Hystricomorpha</taxon>
        <taxon>Bathyergidae</taxon>
        <taxon>Fukomys</taxon>
    </lineage>
</organism>